<dbReference type="RefSeq" id="WP_203422159.1">
    <property type="nucleotide sequence ID" value="NZ_CP069352.1"/>
</dbReference>
<protein>
    <submittedName>
        <fullName evidence="1">Uncharacterized protein</fullName>
    </submittedName>
</protein>
<evidence type="ECO:0000313" key="2">
    <source>
        <dbReference type="Proteomes" id="UP000663686"/>
    </source>
</evidence>
<accession>A0ABX7GNB9</accession>
<gene>
    <name evidence="1" type="ORF">JN757_07010</name>
</gene>
<sequence length="110" mass="12729">MKKQRNSAVSRLNVKFGVCLQGPEASSDIARLEVNDTKRHARTDVCKSFRYVMKESPEQKDEPQDIQVEKTASERLLIFDLAQAISHDDMRSRYVVINDRPKVLTNRPRQ</sequence>
<dbReference type="Proteomes" id="UP000663686">
    <property type="component" value="Chromosome"/>
</dbReference>
<keyword evidence="2" id="KW-1185">Reference proteome</keyword>
<organism evidence="1 2">
    <name type="scientific">Pseudomonas granadensis</name>
    <dbReference type="NCBI Taxonomy" id="1421430"/>
    <lineage>
        <taxon>Bacteria</taxon>
        <taxon>Pseudomonadati</taxon>
        <taxon>Pseudomonadota</taxon>
        <taxon>Gammaproteobacteria</taxon>
        <taxon>Pseudomonadales</taxon>
        <taxon>Pseudomonadaceae</taxon>
        <taxon>Pseudomonas</taxon>
    </lineage>
</organism>
<reference evidence="1 2" key="2">
    <citation type="submission" date="2021-03" db="EMBL/GenBank/DDBJ databases">
        <title>P. granadensis CT364 genome publication.</title>
        <authorList>
            <person name="Stach J."/>
            <person name="Montero-Calasanz Md.C."/>
        </authorList>
    </citation>
    <scope>NUCLEOTIDE SEQUENCE [LARGE SCALE GENOMIC DNA]</scope>
    <source>
        <strain evidence="1 2">CT364</strain>
    </source>
</reference>
<evidence type="ECO:0000313" key="1">
    <source>
        <dbReference type="EMBL" id="QRK86941.1"/>
    </source>
</evidence>
<dbReference type="EMBL" id="CP069352">
    <property type="protein sequence ID" value="QRK86941.1"/>
    <property type="molecule type" value="Genomic_DNA"/>
</dbReference>
<proteinExistence type="predicted"/>
<name>A0ABX7GNB9_9PSED</name>
<reference evidence="1 2" key="1">
    <citation type="submission" date="2021-02" db="EMBL/GenBank/DDBJ databases">
        <authorList>
            <person name="Cea Torrescassana E."/>
        </authorList>
    </citation>
    <scope>NUCLEOTIDE SEQUENCE [LARGE SCALE GENOMIC DNA]</scope>
    <source>
        <strain evidence="1 2">CT364</strain>
    </source>
</reference>